<feature type="coiled-coil region" evidence="1">
    <location>
        <begin position="250"/>
        <end position="284"/>
    </location>
</feature>
<gene>
    <name evidence="3" type="ORF">GTO85_04865</name>
</gene>
<proteinExistence type="predicted"/>
<dbReference type="AlphaFoldDB" id="A0A7H9E887"/>
<sequence>MTEAKKFAEMTKDELIKILDQLQDEKKEQAKKDVGLNLAQKIAKANKDIGAISKDGSNNKQNYAYQSIEAIRAAVRKVLGDNGLAIFPSYDKPEFFERKTQRGGSYFFARVMGHFTITDGIEKKVCDFPGEGSDSGDKAIQKACTSAQKYFYKGIFNISDRDEEDPDSTDSAPGGGYVANANSQNHPPKRYQAQKPRRKATPNFKKFSDDELKNFTVKYEPDNKEEFLAVIYNKAMTGDKVAADWWKEHRKELKTEAGQAMIQYEELAKKLAAISKIKQTKQEEQ</sequence>
<evidence type="ECO:0008006" key="5">
    <source>
        <dbReference type="Google" id="ProtNLM"/>
    </source>
</evidence>
<feature type="coiled-coil region" evidence="1">
    <location>
        <begin position="5"/>
        <end position="32"/>
    </location>
</feature>
<reference evidence="3 4" key="1">
    <citation type="submission" date="2020-01" db="EMBL/GenBank/DDBJ databases">
        <title>Complete and circular genome sequences of six lactobacillus isolates from horses.</title>
        <authorList>
            <person name="Hassan H.M."/>
        </authorList>
    </citation>
    <scope>NUCLEOTIDE SEQUENCE [LARGE SCALE GENOMIC DNA]</scope>
    <source>
        <strain evidence="3 4">1D</strain>
    </source>
</reference>
<evidence type="ECO:0000313" key="3">
    <source>
        <dbReference type="EMBL" id="QLL73749.1"/>
    </source>
</evidence>
<dbReference type="Proteomes" id="UP000510660">
    <property type="component" value="Chromosome"/>
</dbReference>
<dbReference type="EMBL" id="CP047415">
    <property type="protein sequence ID" value="QLL73749.1"/>
    <property type="molecule type" value="Genomic_DNA"/>
</dbReference>
<protein>
    <recommendedName>
        <fullName evidence="5">Single-stranded DNA-binding protein</fullName>
    </recommendedName>
</protein>
<keyword evidence="1" id="KW-0175">Coiled coil</keyword>
<organism evidence="3 4">
    <name type="scientific">Lactobacillus crispatus</name>
    <dbReference type="NCBI Taxonomy" id="47770"/>
    <lineage>
        <taxon>Bacteria</taxon>
        <taxon>Bacillati</taxon>
        <taxon>Bacillota</taxon>
        <taxon>Bacilli</taxon>
        <taxon>Lactobacillales</taxon>
        <taxon>Lactobacillaceae</taxon>
        <taxon>Lactobacillus</taxon>
    </lineage>
</organism>
<name>A0A7H9E887_9LACO</name>
<dbReference type="InterPro" id="IPR007499">
    <property type="entry name" value="ERF_bacteria_virus"/>
</dbReference>
<evidence type="ECO:0000313" key="4">
    <source>
        <dbReference type="Proteomes" id="UP000510660"/>
    </source>
</evidence>
<evidence type="ECO:0000256" key="2">
    <source>
        <dbReference type="SAM" id="MobiDB-lite"/>
    </source>
</evidence>
<dbReference type="Pfam" id="PF04404">
    <property type="entry name" value="ERF"/>
    <property type="match status" value="1"/>
</dbReference>
<evidence type="ECO:0000256" key="1">
    <source>
        <dbReference type="SAM" id="Coils"/>
    </source>
</evidence>
<dbReference type="RefSeq" id="WP_180862001.1">
    <property type="nucleotide sequence ID" value="NZ_CP047415.1"/>
</dbReference>
<accession>A0A7H9E887</accession>
<feature type="region of interest" description="Disordered" evidence="2">
    <location>
        <begin position="161"/>
        <end position="202"/>
    </location>
</feature>